<dbReference type="RefSeq" id="WP_173162673.1">
    <property type="nucleotide sequence ID" value="NZ_AP022871.1"/>
</dbReference>
<evidence type="ECO:0000313" key="2">
    <source>
        <dbReference type="Proteomes" id="UP000503011"/>
    </source>
</evidence>
<keyword evidence="2" id="KW-1185">Reference proteome</keyword>
<gene>
    <name evidence="1" type="ORF">Psuf_076880</name>
</gene>
<name>A0A6F8YW25_9ACTN</name>
<dbReference type="KEGG" id="psuu:Psuf_076880"/>
<reference evidence="1 2" key="2">
    <citation type="submission" date="2020-03" db="EMBL/GenBank/DDBJ databases">
        <authorList>
            <person name="Ichikawa N."/>
            <person name="Kimura A."/>
            <person name="Kitahashi Y."/>
            <person name="Uohara A."/>
        </authorList>
    </citation>
    <scope>NUCLEOTIDE SEQUENCE [LARGE SCALE GENOMIC DNA]</scope>
    <source>
        <strain evidence="1 2">NBRC 105367</strain>
    </source>
</reference>
<dbReference type="Proteomes" id="UP000503011">
    <property type="component" value="Chromosome"/>
</dbReference>
<protein>
    <submittedName>
        <fullName evidence="1">Uncharacterized protein</fullName>
    </submittedName>
</protein>
<proteinExistence type="predicted"/>
<dbReference type="AlphaFoldDB" id="A0A6F8YW25"/>
<sequence length="122" mass="13274">MDIQLTSSAGGYQVQVGRLVGTIQFDYGASAYYLSLVVCRQSAYAAPDARWTVNEDFTRVISQDGVSRPEICGGHGLSGAVERGFSYPGLVQKIRVSIEGIHFDGSTARRVSGGREFLNPYY</sequence>
<reference evidence="1 2" key="1">
    <citation type="submission" date="2020-03" db="EMBL/GenBank/DDBJ databases">
        <title>Whole genome shotgun sequence of Phytohabitans suffuscus NBRC 105367.</title>
        <authorList>
            <person name="Komaki H."/>
            <person name="Tamura T."/>
        </authorList>
    </citation>
    <scope>NUCLEOTIDE SEQUENCE [LARGE SCALE GENOMIC DNA]</scope>
    <source>
        <strain evidence="1 2">NBRC 105367</strain>
    </source>
</reference>
<accession>A0A6F8YW25</accession>
<evidence type="ECO:0000313" key="1">
    <source>
        <dbReference type="EMBL" id="BCB90375.1"/>
    </source>
</evidence>
<organism evidence="1 2">
    <name type="scientific">Phytohabitans suffuscus</name>
    <dbReference type="NCBI Taxonomy" id="624315"/>
    <lineage>
        <taxon>Bacteria</taxon>
        <taxon>Bacillati</taxon>
        <taxon>Actinomycetota</taxon>
        <taxon>Actinomycetes</taxon>
        <taxon>Micromonosporales</taxon>
        <taxon>Micromonosporaceae</taxon>
    </lineage>
</organism>
<dbReference type="EMBL" id="AP022871">
    <property type="protein sequence ID" value="BCB90375.1"/>
    <property type="molecule type" value="Genomic_DNA"/>
</dbReference>